<accession>A0A7S3PAQ8</accession>
<dbReference type="SUPFAM" id="SSF47095">
    <property type="entry name" value="HMG-box"/>
    <property type="match status" value="1"/>
</dbReference>
<dbReference type="InterPro" id="IPR036910">
    <property type="entry name" value="HMG_box_dom_sf"/>
</dbReference>
<gene>
    <name evidence="4" type="ORF">ACOF00016_LOCUS14183</name>
</gene>
<dbReference type="AlphaFoldDB" id="A0A7S3PAQ8"/>
<sequence>MPHSNPKPGRPLTAYNLFFREERRKVKAVFRRLKSADRPSLSRYIGDKWKAATPSERAHYDVLAVKEKTKYAAKLLEWHERRQGEQDQEQDRPERDVIKGEGCIPLEPMTFKDPPTVGSNGSFSSFFYLGLKCRGTGDTFDDPHFEEQDYFKSPLSSVGGSTRPHPVPILRNNDHHNNDNATQLAPLYEGLLPIDTQNDNDMHHHDIRLVGGKPNGQHVVRGSLEWLAQELGPQGVRMLVNMFADG</sequence>
<evidence type="ECO:0000259" key="3">
    <source>
        <dbReference type="PROSITE" id="PS50118"/>
    </source>
</evidence>
<dbReference type="InterPro" id="IPR050342">
    <property type="entry name" value="HMGB"/>
</dbReference>
<dbReference type="GO" id="GO:0005634">
    <property type="term" value="C:nucleus"/>
    <property type="evidence" value="ECO:0007669"/>
    <property type="project" value="UniProtKB-UniRule"/>
</dbReference>
<dbReference type="PANTHER" id="PTHR48112:SF22">
    <property type="entry name" value="MITOCHONDRIAL TRANSCRIPTION FACTOR A, ISOFORM B"/>
    <property type="match status" value="1"/>
</dbReference>
<keyword evidence="2" id="KW-0539">Nucleus</keyword>
<dbReference type="PANTHER" id="PTHR48112">
    <property type="entry name" value="HIGH MOBILITY GROUP PROTEIN DSP1"/>
    <property type="match status" value="1"/>
</dbReference>
<dbReference type="InterPro" id="IPR009071">
    <property type="entry name" value="HMG_box_dom"/>
</dbReference>
<reference evidence="4" key="1">
    <citation type="submission" date="2021-01" db="EMBL/GenBank/DDBJ databases">
        <authorList>
            <person name="Corre E."/>
            <person name="Pelletier E."/>
            <person name="Niang G."/>
            <person name="Scheremetjew M."/>
            <person name="Finn R."/>
            <person name="Kale V."/>
            <person name="Holt S."/>
            <person name="Cochrane G."/>
            <person name="Meng A."/>
            <person name="Brown T."/>
            <person name="Cohen L."/>
        </authorList>
    </citation>
    <scope>NUCLEOTIDE SEQUENCE</scope>
    <source>
        <strain evidence="4">CCMP127</strain>
    </source>
</reference>
<dbReference type="PROSITE" id="PS50118">
    <property type="entry name" value="HMG_BOX_2"/>
    <property type="match status" value="1"/>
</dbReference>
<name>A0A7S3PAQ8_9STRA</name>
<keyword evidence="1 2" id="KW-0238">DNA-binding</keyword>
<dbReference type="SMART" id="SM00398">
    <property type="entry name" value="HMG"/>
    <property type="match status" value="1"/>
</dbReference>
<dbReference type="Gene3D" id="1.10.30.10">
    <property type="entry name" value="High mobility group box domain"/>
    <property type="match status" value="1"/>
</dbReference>
<evidence type="ECO:0000256" key="1">
    <source>
        <dbReference type="ARBA" id="ARBA00023125"/>
    </source>
</evidence>
<dbReference type="Pfam" id="PF00505">
    <property type="entry name" value="HMG_box"/>
    <property type="match status" value="1"/>
</dbReference>
<dbReference type="CDD" id="cd00084">
    <property type="entry name" value="HMG-box_SF"/>
    <property type="match status" value="1"/>
</dbReference>
<feature type="domain" description="HMG box" evidence="3">
    <location>
        <begin position="8"/>
        <end position="79"/>
    </location>
</feature>
<feature type="DNA-binding region" description="HMG box" evidence="2">
    <location>
        <begin position="8"/>
        <end position="79"/>
    </location>
</feature>
<evidence type="ECO:0000313" key="4">
    <source>
        <dbReference type="EMBL" id="CAE0417252.1"/>
    </source>
</evidence>
<dbReference type="GO" id="GO:0003677">
    <property type="term" value="F:DNA binding"/>
    <property type="evidence" value="ECO:0007669"/>
    <property type="project" value="UniProtKB-UniRule"/>
</dbReference>
<evidence type="ECO:0000256" key="2">
    <source>
        <dbReference type="PROSITE-ProRule" id="PRU00267"/>
    </source>
</evidence>
<organism evidence="4">
    <name type="scientific">Amphora coffeiformis</name>
    <dbReference type="NCBI Taxonomy" id="265554"/>
    <lineage>
        <taxon>Eukaryota</taxon>
        <taxon>Sar</taxon>
        <taxon>Stramenopiles</taxon>
        <taxon>Ochrophyta</taxon>
        <taxon>Bacillariophyta</taxon>
        <taxon>Bacillariophyceae</taxon>
        <taxon>Bacillariophycidae</taxon>
        <taxon>Thalassiophysales</taxon>
        <taxon>Catenulaceae</taxon>
        <taxon>Amphora</taxon>
    </lineage>
</organism>
<dbReference type="EMBL" id="HBIM01018511">
    <property type="protein sequence ID" value="CAE0417252.1"/>
    <property type="molecule type" value="Transcribed_RNA"/>
</dbReference>
<protein>
    <recommendedName>
        <fullName evidence="3">HMG box domain-containing protein</fullName>
    </recommendedName>
</protein>
<proteinExistence type="predicted"/>